<sequence>MSLIRYWLWDPNVSRYLSMKYTFEIIRLFLLSTVICGCSQEDPEQTVLQTRKESAPVERTAPTEYRIEQDQNGKYWFAYSDGSRFLSIGIDNVVPSAWNPRENTDYYNAIEEVFGGDYQAWKKDVTSILADHKFNTFGAWSDGGLTSDTMYQTPCLYVAAHKVDRCLEGLRPGFEQRVRDNIDIILADHPDTSRVIGVFLDNEAAWFGRNGWDDIATYTLLELAMDMSEEDPANLAAKEFIKSRYKSLEDFSEAWGRPLDTFADLDTDYMRRCLNEKTQADRDAFTRLAAEKYFSTATRVVREVLPGRLILGVRFAAWAPEPVMEVCGKYCDVVSINDYRKAPEPSEAMLTEYYVRGGKPLMITEFSWRAKENTSGNPNTGGAGAVVETQEQRAKNYQAYVEELLSYPMVIGAHWFEFADQSPQGRFDGENSNYGIVDIHHRPYSEVLDAMEETNGLLEGIHAKSSREVPTELIEASQVTFTPGQHPERPPAVDLLEETPIQGPELFNAPDAKTSLKKDGDVLTFEYNTGDQWGCGVIFHGPKMWALEYGPNYAVNLDGYSTLVIDAEFSQDVTFEVFVDEAGVGHHQSESFNVEAGDDGESFTFGPIPASSGRKEYRFDFEDLKARVDWGNQRGARRVDLNAMKGFAIYLIGGQGQGTIDIRSVRLVR</sequence>
<dbReference type="AlphaFoldDB" id="A0A1U9NND5"/>
<organism evidence="1 2">
    <name type="scientific">Anaerohalosphaera lusitana</name>
    <dbReference type="NCBI Taxonomy" id="1936003"/>
    <lineage>
        <taxon>Bacteria</taxon>
        <taxon>Pseudomonadati</taxon>
        <taxon>Planctomycetota</taxon>
        <taxon>Phycisphaerae</taxon>
        <taxon>Sedimentisphaerales</taxon>
        <taxon>Anaerohalosphaeraceae</taxon>
        <taxon>Anaerohalosphaera</taxon>
    </lineage>
</organism>
<dbReference type="Proteomes" id="UP000189674">
    <property type="component" value="Chromosome"/>
</dbReference>
<dbReference type="InterPro" id="IPR017853">
    <property type="entry name" value="GH"/>
</dbReference>
<dbReference type="STRING" id="1936003.STSP2_02317"/>
<proteinExistence type="predicted"/>
<evidence type="ECO:0000313" key="2">
    <source>
        <dbReference type="Proteomes" id="UP000189674"/>
    </source>
</evidence>
<dbReference type="KEGG" id="alus:STSP2_02317"/>
<protein>
    <submittedName>
        <fullName evidence="1">Uncharacterized protein</fullName>
    </submittedName>
</protein>
<gene>
    <name evidence="1" type="ORF">STSP2_02317</name>
</gene>
<keyword evidence="2" id="KW-1185">Reference proteome</keyword>
<dbReference type="SUPFAM" id="SSF51445">
    <property type="entry name" value="(Trans)glycosidases"/>
    <property type="match status" value="1"/>
</dbReference>
<dbReference type="Gene3D" id="3.20.20.80">
    <property type="entry name" value="Glycosidases"/>
    <property type="match status" value="1"/>
</dbReference>
<evidence type="ECO:0000313" key="1">
    <source>
        <dbReference type="EMBL" id="AQT69130.1"/>
    </source>
</evidence>
<accession>A0A1U9NND5</accession>
<name>A0A1U9NND5_9BACT</name>
<reference evidence="2" key="1">
    <citation type="submission" date="2017-02" db="EMBL/GenBank/DDBJ databases">
        <title>Comparative genomics and description of representatives of a novel lineage of planctomycetes thriving in anoxic sediments.</title>
        <authorList>
            <person name="Spring S."/>
            <person name="Bunk B."/>
            <person name="Sproer C."/>
        </authorList>
    </citation>
    <scope>NUCLEOTIDE SEQUENCE [LARGE SCALE GENOMIC DNA]</scope>
    <source>
        <strain evidence="2">ST-NAGAB-D1</strain>
    </source>
</reference>
<dbReference type="EMBL" id="CP019791">
    <property type="protein sequence ID" value="AQT69130.1"/>
    <property type="molecule type" value="Genomic_DNA"/>
</dbReference>